<evidence type="ECO:0000313" key="1">
    <source>
        <dbReference type="EnsemblPlants" id="AVESA.00010b.r2.5CG0884410.1.CDS"/>
    </source>
</evidence>
<evidence type="ECO:0000313" key="2">
    <source>
        <dbReference type="Proteomes" id="UP001732700"/>
    </source>
</evidence>
<accession>A0ACD5XVC8</accession>
<organism evidence="1 2">
    <name type="scientific">Avena sativa</name>
    <name type="common">Oat</name>
    <dbReference type="NCBI Taxonomy" id="4498"/>
    <lineage>
        <taxon>Eukaryota</taxon>
        <taxon>Viridiplantae</taxon>
        <taxon>Streptophyta</taxon>
        <taxon>Embryophyta</taxon>
        <taxon>Tracheophyta</taxon>
        <taxon>Spermatophyta</taxon>
        <taxon>Magnoliopsida</taxon>
        <taxon>Liliopsida</taxon>
        <taxon>Poales</taxon>
        <taxon>Poaceae</taxon>
        <taxon>BOP clade</taxon>
        <taxon>Pooideae</taxon>
        <taxon>Poodae</taxon>
        <taxon>Poeae</taxon>
        <taxon>Poeae Chloroplast Group 1 (Aveneae type)</taxon>
        <taxon>Aveninae</taxon>
        <taxon>Avena</taxon>
    </lineage>
</organism>
<proteinExistence type="predicted"/>
<dbReference type="Proteomes" id="UP001732700">
    <property type="component" value="Chromosome 5C"/>
</dbReference>
<dbReference type="EnsemblPlants" id="AVESA.00010b.r2.5CG0884410.1">
    <property type="protein sequence ID" value="AVESA.00010b.r2.5CG0884410.1.CDS"/>
    <property type="gene ID" value="AVESA.00010b.r2.5CG0884410"/>
</dbReference>
<reference evidence="1" key="2">
    <citation type="submission" date="2025-09" db="UniProtKB">
        <authorList>
            <consortium name="EnsemblPlants"/>
        </authorList>
    </citation>
    <scope>IDENTIFICATION</scope>
</reference>
<keyword evidence="2" id="KW-1185">Reference proteome</keyword>
<protein>
    <submittedName>
        <fullName evidence="1">Uncharacterized protein</fullName>
    </submittedName>
</protein>
<reference evidence="1" key="1">
    <citation type="submission" date="2021-05" db="EMBL/GenBank/DDBJ databases">
        <authorList>
            <person name="Scholz U."/>
            <person name="Mascher M."/>
            <person name="Fiebig A."/>
        </authorList>
    </citation>
    <scope>NUCLEOTIDE SEQUENCE [LARGE SCALE GENOMIC DNA]</scope>
</reference>
<name>A0ACD5XVC8_AVESA</name>
<sequence>MASDQQPLPVVPRWKPSPPRRQSRPGDGAVEDGDTASDVGGSLRSTDGAVFPFGRENSFPPPPFMPMPLHPPSSLEITVENVGGVARETSLRRVDQGVVLSWEDLWVSADGGKAGRVPILCGVNGYARPGEVLAIMGPSGCGKSTLLDSLAGRLGSNVSQKGDILINGRRQKLSYGTSAYVTQDDVLLTTLTVREAVRYSAQLQLPSSMSAAAKRDRAEETLREMGLEGAADTRIGGWMHKGISGGQRRRVSICMEILTRPALLFLDEPTSGLDSAASYHVVSRIARLARREGMTVVAAVHQPSTEVYALFHGLCLLAYGRTVFFGPASDTNQFFALSGFPCPSLMNPSDHFLRTINKDFDNDIEEGLGGKKTTTAQAIDTLANAYKSSVHMEKVTRQIADIRGTGGEVVKMEGQQPSFLTQSVVLTKRSFVNMYRDLGYYWLRFGIYIALCLCCGTIFYDIGHSYGSIQARGSMLMFVAAFLTFMAIGGFPSFVEDMKIFGRERLNGHYGVSSFVIANTLSSTPYLLLISVVPGALAYYLVGLQRSFDHFAYFALVLFTTMMLVEGLMMIVASAVPDFLMGIITGAGIQGVMMLNGGFFRLPHDLPKPVWRYPMYYVAFHKYANQGFYKNEFTGLTFPNNQAGGAATITGGEILRDYWQVEMGYSKWVDLAILFGMVILYRVLFLAIMKITEKAKPMVKGLRFRSTQPSVHVAQNGSGTP</sequence>